<name>A0A344PKD9_9RHOB</name>
<dbReference type="Gene3D" id="2.60.120.1140">
    <property type="entry name" value="Protein of unknown function DUF192"/>
    <property type="match status" value="1"/>
</dbReference>
<dbReference type="KEGG" id="pars:DRW48_09220"/>
<dbReference type="AlphaFoldDB" id="A0A344PKD9"/>
<dbReference type="OrthoDB" id="9808290at2"/>
<dbReference type="RefSeq" id="WP_114076163.1">
    <property type="nucleotide sequence ID" value="NZ_CP030918.1"/>
</dbReference>
<evidence type="ECO:0000313" key="3">
    <source>
        <dbReference type="Proteomes" id="UP000252023"/>
    </source>
</evidence>
<dbReference type="Proteomes" id="UP000252023">
    <property type="component" value="Chromosome"/>
</dbReference>
<accession>A0A344PKD9</accession>
<dbReference type="PANTHER" id="PTHR37953">
    <property type="entry name" value="UPF0127 PROTEIN MJ1496"/>
    <property type="match status" value="1"/>
</dbReference>
<evidence type="ECO:0000313" key="2">
    <source>
        <dbReference type="EMBL" id="AXC49844.1"/>
    </source>
</evidence>
<sequence>MSALTLARPALLALLLAASAAAADTKVACAPDRAAFTLPDGSTRDIAVEVVDTPDSRARGLMFRESLAPEHGMLFIYEAPSEVAFWMRNTLIPLDMLFIDPAGRVAHVAANAVPHDETPVPGAHPGDPAPERLMVLEIGGGEAARLGLGEGAILSHPRLPQDIAALPCE</sequence>
<keyword evidence="1" id="KW-0732">Signal</keyword>
<dbReference type="InterPro" id="IPR003795">
    <property type="entry name" value="DUF192"/>
</dbReference>
<dbReference type="EMBL" id="CP030918">
    <property type="protein sequence ID" value="AXC49844.1"/>
    <property type="molecule type" value="Genomic_DNA"/>
</dbReference>
<proteinExistence type="predicted"/>
<dbReference type="PANTHER" id="PTHR37953:SF1">
    <property type="entry name" value="UPF0127 PROTEIN MJ1496"/>
    <property type="match status" value="1"/>
</dbReference>
<reference evidence="3" key="1">
    <citation type="submission" date="2018-07" db="EMBL/GenBank/DDBJ databases">
        <title>Genome sequencing of Paracoccus sp. SC2-6.</title>
        <authorList>
            <person name="Heo J."/>
            <person name="Kim S.-J."/>
            <person name="Kwon S.-W."/>
        </authorList>
    </citation>
    <scope>NUCLEOTIDE SEQUENCE [LARGE SCALE GENOMIC DNA]</scope>
    <source>
        <strain evidence="3">SC2-6</strain>
    </source>
</reference>
<organism evidence="2 3">
    <name type="scientific">Paracoccus suum</name>
    <dbReference type="NCBI Taxonomy" id="2259340"/>
    <lineage>
        <taxon>Bacteria</taxon>
        <taxon>Pseudomonadati</taxon>
        <taxon>Pseudomonadota</taxon>
        <taxon>Alphaproteobacteria</taxon>
        <taxon>Rhodobacterales</taxon>
        <taxon>Paracoccaceae</taxon>
        <taxon>Paracoccus</taxon>
    </lineage>
</organism>
<feature type="chain" id="PRO_5016566187" evidence="1">
    <location>
        <begin position="23"/>
        <end position="169"/>
    </location>
</feature>
<keyword evidence="3" id="KW-1185">Reference proteome</keyword>
<gene>
    <name evidence="2" type="ORF">DRW48_09220</name>
</gene>
<dbReference type="Pfam" id="PF02643">
    <property type="entry name" value="DUF192"/>
    <property type="match status" value="1"/>
</dbReference>
<evidence type="ECO:0000256" key="1">
    <source>
        <dbReference type="SAM" id="SignalP"/>
    </source>
</evidence>
<protein>
    <submittedName>
        <fullName evidence="2">DUF192 domain-containing protein</fullName>
    </submittedName>
</protein>
<dbReference type="InterPro" id="IPR038695">
    <property type="entry name" value="Saro_0823-like_sf"/>
</dbReference>
<feature type="signal peptide" evidence="1">
    <location>
        <begin position="1"/>
        <end position="22"/>
    </location>
</feature>